<dbReference type="CDD" id="cd03443">
    <property type="entry name" value="PaaI_thioesterase"/>
    <property type="match status" value="1"/>
</dbReference>
<dbReference type="Proteomes" id="UP000470384">
    <property type="component" value="Unassembled WGS sequence"/>
</dbReference>
<organism evidence="2 3">
    <name type="scientific">Pyruvatibacter mobilis</name>
    <dbReference type="NCBI Taxonomy" id="1712261"/>
    <lineage>
        <taxon>Bacteria</taxon>
        <taxon>Pseudomonadati</taxon>
        <taxon>Pseudomonadota</taxon>
        <taxon>Alphaproteobacteria</taxon>
        <taxon>Hyphomicrobiales</taxon>
        <taxon>Parvibaculaceae</taxon>
        <taxon>Pyruvatibacter</taxon>
    </lineage>
</organism>
<keyword evidence="3" id="KW-1185">Reference proteome</keyword>
<evidence type="ECO:0000313" key="3">
    <source>
        <dbReference type="Proteomes" id="UP000470384"/>
    </source>
</evidence>
<dbReference type="InterPro" id="IPR006683">
    <property type="entry name" value="Thioestr_dom"/>
</dbReference>
<dbReference type="EMBL" id="WXYQ01000002">
    <property type="protein sequence ID" value="NBG94713.1"/>
    <property type="molecule type" value="Genomic_DNA"/>
</dbReference>
<dbReference type="Pfam" id="PF03061">
    <property type="entry name" value="4HBT"/>
    <property type="match status" value="1"/>
</dbReference>
<gene>
    <name evidence="2" type="ORF">GTQ45_03100</name>
</gene>
<accession>A0A845Q7T3</accession>
<feature type="domain" description="Thioesterase" evidence="1">
    <location>
        <begin position="49"/>
        <end position="118"/>
    </location>
</feature>
<dbReference type="RefSeq" id="WP_160586804.1">
    <property type="nucleotide sequence ID" value="NZ_BMHN01000001.1"/>
</dbReference>
<name>A0A845Q7T3_9HYPH</name>
<evidence type="ECO:0000313" key="2">
    <source>
        <dbReference type="EMBL" id="NBG94713.1"/>
    </source>
</evidence>
<dbReference type="OrthoDB" id="32575at2"/>
<dbReference type="GO" id="GO:0016790">
    <property type="term" value="F:thiolester hydrolase activity"/>
    <property type="evidence" value="ECO:0007669"/>
    <property type="project" value="UniProtKB-ARBA"/>
</dbReference>
<evidence type="ECO:0000259" key="1">
    <source>
        <dbReference type="Pfam" id="PF03061"/>
    </source>
</evidence>
<dbReference type="AlphaFoldDB" id="A0A845Q7T3"/>
<comment type="caution">
    <text evidence="2">The sequence shown here is derived from an EMBL/GenBank/DDBJ whole genome shotgun (WGS) entry which is preliminary data.</text>
</comment>
<protein>
    <recommendedName>
        <fullName evidence="1">Thioesterase domain-containing protein</fullName>
    </recommendedName>
</protein>
<reference evidence="2 3" key="1">
    <citation type="journal article" date="2016" name="Int. J. Syst. Evol. Microbiol.">
        <title>Pyruvatibacter mobilis gen. nov., sp. nov., a marine bacterium from the culture broth of Picochlorum sp. 122.</title>
        <authorList>
            <person name="Wang G."/>
            <person name="Tang M."/>
            <person name="Wu H."/>
            <person name="Dai S."/>
            <person name="Li T."/>
            <person name="Chen C."/>
            <person name="He H."/>
            <person name="Fan J."/>
            <person name="Xiang W."/>
            <person name="Li X."/>
        </authorList>
    </citation>
    <scope>NUCLEOTIDE SEQUENCE [LARGE SCALE GENOMIC DNA]</scope>
    <source>
        <strain evidence="2 3">GYP-11</strain>
    </source>
</reference>
<sequence length="149" mass="15389">MSMTLATPTAPTLSAGFEAYVGPVTKVEGREAYTLSFTIEQHHLNGADMLHGGMMMSFASITLAGAAREAAGDAVETLSINCDFTGPGKPGDVVTATATITRRTRTVVFLSCDVQVEDADADAPRMLMAATGVFRIATRKGSGKTGAGA</sequence>
<proteinExistence type="predicted"/>
<dbReference type="SUPFAM" id="SSF54637">
    <property type="entry name" value="Thioesterase/thiol ester dehydrase-isomerase"/>
    <property type="match status" value="1"/>
</dbReference>
<dbReference type="GeneID" id="300655583"/>
<dbReference type="Gene3D" id="3.10.129.10">
    <property type="entry name" value="Hotdog Thioesterase"/>
    <property type="match status" value="1"/>
</dbReference>
<dbReference type="InterPro" id="IPR029069">
    <property type="entry name" value="HotDog_dom_sf"/>
</dbReference>